<dbReference type="SUPFAM" id="SSF51604">
    <property type="entry name" value="Enolase C-terminal domain-like"/>
    <property type="match status" value="1"/>
</dbReference>
<evidence type="ECO:0000259" key="6">
    <source>
        <dbReference type="SMART" id="SM01192"/>
    </source>
</evidence>
<evidence type="ECO:0000256" key="4">
    <source>
        <dbReference type="ARBA" id="ARBA00023152"/>
    </source>
</evidence>
<comment type="similarity">
    <text evidence="2">Belongs to the enolase family.</text>
</comment>
<keyword evidence="5" id="KW-0456">Lyase</keyword>
<evidence type="ECO:0000256" key="2">
    <source>
        <dbReference type="ARBA" id="ARBA00009604"/>
    </source>
</evidence>
<organism evidence="7 8">
    <name type="scientific">Hepatospora eriocheir</name>
    <dbReference type="NCBI Taxonomy" id="1081669"/>
    <lineage>
        <taxon>Eukaryota</taxon>
        <taxon>Fungi</taxon>
        <taxon>Fungi incertae sedis</taxon>
        <taxon>Microsporidia</taxon>
        <taxon>Hepatosporidae</taxon>
        <taxon>Hepatospora</taxon>
    </lineage>
</organism>
<protein>
    <recommendedName>
        <fullName evidence="3">phosphopyruvate hydratase</fullName>
        <ecNumber evidence="3">4.2.1.11</ecNumber>
    </recommendedName>
</protein>
<dbReference type="GO" id="GO:0000015">
    <property type="term" value="C:phosphopyruvate hydratase complex"/>
    <property type="evidence" value="ECO:0007669"/>
    <property type="project" value="InterPro"/>
</dbReference>
<dbReference type="PANTHER" id="PTHR11902:SF1">
    <property type="entry name" value="ENOLASE"/>
    <property type="match status" value="1"/>
</dbReference>
<dbReference type="EMBL" id="LTAI01000723">
    <property type="protein sequence ID" value="ORD98399.1"/>
    <property type="molecule type" value="Genomic_DNA"/>
</dbReference>
<dbReference type="InterPro" id="IPR020810">
    <property type="entry name" value="Enolase_C"/>
</dbReference>
<dbReference type="GO" id="GO:0006096">
    <property type="term" value="P:glycolytic process"/>
    <property type="evidence" value="ECO:0007669"/>
    <property type="project" value="UniProtKB-UniPathway"/>
</dbReference>
<keyword evidence="4" id="KW-0324">Glycolysis</keyword>
<proteinExistence type="inferred from homology"/>
<dbReference type="UniPathway" id="UPA00109">
    <property type="reaction ID" value="UER00187"/>
</dbReference>
<gene>
    <name evidence="7" type="primary">ENO</name>
    <name evidence="7" type="ORF">A0H76_2575</name>
</gene>
<dbReference type="InterPro" id="IPR000941">
    <property type="entry name" value="Enolase"/>
</dbReference>
<dbReference type="GO" id="GO:0004634">
    <property type="term" value="F:phosphopyruvate hydratase activity"/>
    <property type="evidence" value="ECO:0007669"/>
    <property type="project" value="UniProtKB-EC"/>
</dbReference>
<accession>A0A1X0QF45</accession>
<comment type="caution">
    <text evidence="7">The sequence shown here is derived from an EMBL/GenBank/DDBJ whole genome shotgun (WGS) entry which is preliminary data.</text>
</comment>
<dbReference type="PANTHER" id="PTHR11902">
    <property type="entry name" value="ENOLASE"/>
    <property type="match status" value="1"/>
</dbReference>
<evidence type="ECO:0000256" key="5">
    <source>
        <dbReference type="ARBA" id="ARBA00023239"/>
    </source>
</evidence>
<dbReference type="Gene3D" id="3.20.20.120">
    <property type="entry name" value="Enolase-like C-terminal domain"/>
    <property type="match status" value="1"/>
</dbReference>
<reference evidence="7 8" key="1">
    <citation type="journal article" date="2017" name="Environ. Microbiol.">
        <title>Decay of the glycolytic pathway and adaptation to intranuclear parasitism within Enterocytozoonidae microsporidia.</title>
        <authorList>
            <person name="Wiredu Boakye D."/>
            <person name="Jaroenlak P."/>
            <person name="Prachumwat A."/>
            <person name="Williams T.A."/>
            <person name="Bateman K.S."/>
            <person name="Itsathitphaisarn O."/>
            <person name="Sritunyalucksana K."/>
            <person name="Paszkiewicz K.H."/>
            <person name="Moore K.A."/>
            <person name="Stentiford G.D."/>
            <person name="Williams B.A."/>
        </authorList>
    </citation>
    <scope>NUCLEOTIDE SEQUENCE [LARGE SCALE GENOMIC DNA]</scope>
    <source>
        <strain evidence="8">canceri</strain>
    </source>
</reference>
<dbReference type="GO" id="GO:0000287">
    <property type="term" value="F:magnesium ion binding"/>
    <property type="evidence" value="ECO:0007669"/>
    <property type="project" value="InterPro"/>
</dbReference>
<dbReference type="VEuPathDB" id="MicrosporidiaDB:A0H76_2575"/>
<evidence type="ECO:0000256" key="3">
    <source>
        <dbReference type="ARBA" id="ARBA00012058"/>
    </source>
</evidence>
<dbReference type="AlphaFoldDB" id="A0A1X0QF45"/>
<dbReference type="VEuPathDB" id="MicrosporidiaDB:HERIO_787"/>
<evidence type="ECO:0000313" key="8">
    <source>
        <dbReference type="Proteomes" id="UP000192501"/>
    </source>
</evidence>
<comment type="pathway">
    <text evidence="1">Carbohydrate degradation; glycolysis; pyruvate from D-glyceraldehyde 3-phosphate: step 4/5.</text>
</comment>
<name>A0A1X0QF45_9MICR</name>
<dbReference type="InterPro" id="IPR036849">
    <property type="entry name" value="Enolase-like_C_sf"/>
</dbReference>
<evidence type="ECO:0000313" key="7">
    <source>
        <dbReference type="EMBL" id="ORD98399.1"/>
    </source>
</evidence>
<dbReference type="EC" id="4.2.1.11" evidence="3"/>
<feature type="domain" description="Enolase C-terminal TIM barrel" evidence="6">
    <location>
        <begin position="126"/>
        <end position="371"/>
    </location>
</feature>
<dbReference type="Proteomes" id="UP000192501">
    <property type="component" value="Unassembled WGS sequence"/>
</dbReference>
<dbReference type="SMART" id="SM01192">
    <property type="entry name" value="Enolase_C"/>
    <property type="match status" value="1"/>
</dbReference>
<evidence type="ECO:0000256" key="1">
    <source>
        <dbReference type="ARBA" id="ARBA00005031"/>
    </source>
</evidence>
<dbReference type="Pfam" id="PF00113">
    <property type="entry name" value="Enolase_C"/>
    <property type="match status" value="1"/>
</dbReference>
<sequence>MNNSINKILMRQVLNINSEFIMELEFVFGNFTIKSRVGQVVDDFEEQDLFNQIKKDVIIYINRDKMSIQLSIYEQIKRFDDFIKSLLNGKVSKNLTLALSMNYFKYLMKFKRFIKKDMKVFMVMIGDELCLSCKDISISFYKPVKDQILLGVKFYKKLNELLTEKNEKLYYSDLNTDKRKNLKLEKLTTIECLDMLNDVANQLNSNDLEVSLNVSANNFSKIINSEFIYSFDGYIFNTDELIGYYVNLIESYKGLIFSIKDPFNENDIRGWNKFFSLRKEIKIISGDLTKSDEKLIEKNKSLFDIVELKINDFSDISTLVKLQESNIEYMLTVTEDSFFIDFLFNSEIDLFKLKQPSGEAVNQYNKFLRKIK</sequence>